<evidence type="ECO:0000313" key="4">
    <source>
        <dbReference type="EMBL" id="KAB6689792.1"/>
    </source>
</evidence>
<dbReference type="EMBL" id="QSSN01000001">
    <property type="protein sequence ID" value="RGL89367.1"/>
    <property type="molecule type" value="Genomic_DNA"/>
</dbReference>
<sequence length="59" mass="7191">MVFLLFAVWRMSFELFSMISVSFQNPIRILHQKETIKQCNYEKELDVIFIFRSFCCTNF</sequence>
<reference evidence="6 11" key="3">
    <citation type="submission" date="2019-09" db="EMBL/GenBank/DDBJ databases">
        <title>In-depth cultivation of the pig gut microbiome towards novel bacterial diversity and tailored functional studies.</title>
        <authorList>
            <person name="Wylensek D."/>
            <person name="Hitch T.C.A."/>
            <person name="Clavel T."/>
        </authorList>
    </citation>
    <scope>NUCLEOTIDE SEQUENCE [LARGE SCALE GENOMIC DNA]</scope>
    <source>
        <strain evidence="6 11">WCA-389-WT-3C</strain>
    </source>
</reference>
<dbReference type="Proteomes" id="UP000469427">
    <property type="component" value="Unassembled WGS sequence"/>
</dbReference>
<dbReference type="Proteomes" id="UP000460950">
    <property type="component" value="Unassembled WGS sequence"/>
</dbReference>
<evidence type="ECO:0000313" key="6">
    <source>
        <dbReference type="EMBL" id="MSS48470.1"/>
    </source>
</evidence>
<dbReference type="AlphaFoldDB" id="A0A3E4TFW2"/>
<dbReference type="EMBL" id="WDBI01000004">
    <property type="protein sequence ID" value="KAB6529226.1"/>
    <property type="molecule type" value="Genomic_DNA"/>
</dbReference>
<evidence type="ECO:0000313" key="7">
    <source>
        <dbReference type="EMBL" id="RGL89367.1"/>
    </source>
</evidence>
<dbReference type="Proteomes" id="UP000261278">
    <property type="component" value="Unassembled WGS sequence"/>
</dbReference>
<evidence type="ECO:0000313" key="9">
    <source>
        <dbReference type="Proteomes" id="UP000437380"/>
    </source>
</evidence>
<dbReference type="EMBL" id="WCZV01000005">
    <property type="protein sequence ID" value="KAB6701968.1"/>
    <property type="molecule type" value="Genomic_DNA"/>
</dbReference>
<organism evidence="7 8">
    <name type="scientific">Phocaeicola vulgatus</name>
    <name type="common">Bacteroides vulgatus</name>
    <dbReference type="NCBI Taxonomy" id="821"/>
    <lineage>
        <taxon>Bacteria</taxon>
        <taxon>Pseudomonadati</taxon>
        <taxon>Bacteroidota</taxon>
        <taxon>Bacteroidia</taxon>
        <taxon>Bacteroidales</taxon>
        <taxon>Bacteroidaceae</taxon>
        <taxon>Phocaeicola</taxon>
    </lineage>
</organism>
<protein>
    <submittedName>
        <fullName evidence="7">Uncharacterized protein</fullName>
    </submittedName>
</protein>
<dbReference type="Proteomes" id="UP000470952">
    <property type="component" value="Unassembled WGS sequence"/>
</dbReference>
<dbReference type="EMBL" id="VULU01000013">
    <property type="protein sequence ID" value="MSS48470.1"/>
    <property type="molecule type" value="Genomic_DNA"/>
</dbReference>
<evidence type="ECO:0000313" key="8">
    <source>
        <dbReference type="Proteomes" id="UP000261278"/>
    </source>
</evidence>
<evidence type="ECO:0000313" key="2">
    <source>
        <dbReference type="EMBL" id="KAB6561166.1"/>
    </source>
</evidence>
<dbReference type="EMBL" id="WCZY01000025">
    <property type="protein sequence ID" value="KAB6689792.1"/>
    <property type="molecule type" value="Genomic_DNA"/>
</dbReference>
<gene>
    <name evidence="7" type="ORF">DXC44_01195</name>
    <name evidence="6" type="ORF">FYJ30_09155</name>
    <name evidence="5" type="ORF">GAY17_06360</name>
    <name evidence="2" type="ORF">GAY79_09210</name>
    <name evidence="1" type="ORF">GAY98_03635</name>
    <name evidence="3" type="ORF">GAZ76_01400</name>
    <name evidence="4" type="ORF">GAZ92_16185</name>
</gene>
<evidence type="ECO:0000313" key="13">
    <source>
        <dbReference type="Proteomes" id="UP000470777"/>
    </source>
</evidence>
<dbReference type="Proteomes" id="UP000437380">
    <property type="component" value="Unassembled WGS sequence"/>
</dbReference>
<reference evidence="9 10" key="2">
    <citation type="journal article" date="2019" name="Nat. Med.">
        <title>A library of human gut bacterial isolates paired with longitudinal multiomics data enables mechanistic microbiome research.</title>
        <authorList>
            <person name="Poyet M."/>
            <person name="Groussin M."/>
            <person name="Gibbons S.M."/>
            <person name="Avila-Pacheco J."/>
            <person name="Jiang X."/>
            <person name="Kearney S.M."/>
            <person name="Perrotta A.R."/>
            <person name="Berdy B."/>
            <person name="Zhao S."/>
            <person name="Lieberman T.D."/>
            <person name="Swanson P.K."/>
            <person name="Smith M."/>
            <person name="Roesemann S."/>
            <person name="Alexander J.E."/>
            <person name="Rich S.A."/>
            <person name="Livny J."/>
            <person name="Vlamakis H."/>
            <person name="Clish C."/>
            <person name="Bullock K."/>
            <person name="Deik A."/>
            <person name="Scott J."/>
            <person name="Pierce K.A."/>
            <person name="Xavier R.J."/>
            <person name="Alm E.J."/>
        </authorList>
    </citation>
    <scope>NUCLEOTIDE SEQUENCE [LARGE SCALE GENOMIC DNA]</scope>
    <source>
        <strain evidence="2 10">BIOML-A111</strain>
        <strain evidence="1 12">BIOML-A122</strain>
        <strain evidence="5 9">BIOML-A82</strain>
        <strain evidence="4 13">BIOML-A85</strain>
        <strain evidence="3 14">BIOML-A93</strain>
    </source>
</reference>
<accession>A0A3E4TFW2</accession>
<evidence type="ECO:0000313" key="10">
    <source>
        <dbReference type="Proteomes" id="UP000437431"/>
    </source>
</evidence>
<dbReference type="Proteomes" id="UP000437431">
    <property type="component" value="Unassembled WGS sequence"/>
</dbReference>
<comment type="caution">
    <text evidence="7">The sequence shown here is derived from an EMBL/GenBank/DDBJ whole genome shotgun (WGS) entry which is preliminary data.</text>
</comment>
<evidence type="ECO:0000313" key="1">
    <source>
        <dbReference type="EMBL" id="KAB6529226.1"/>
    </source>
</evidence>
<evidence type="ECO:0000313" key="12">
    <source>
        <dbReference type="Proteomes" id="UP000469427"/>
    </source>
</evidence>
<dbReference type="Proteomes" id="UP000470777">
    <property type="component" value="Unassembled WGS sequence"/>
</dbReference>
<reference evidence="7 8" key="1">
    <citation type="submission" date="2018-08" db="EMBL/GenBank/DDBJ databases">
        <title>A genome reference for cultivated species of the human gut microbiota.</title>
        <authorList>
            <person name="Zou Y."/>
            <person name="Xue W."/>
            <person name="Luo G."/>
        </authorList>
    </citation>
    <scope>NUCLEOTIDE SEQUENCE [LARGE SCALE GENOMIC DNA]</scope>
    <source>
        <strain evidence="7 8">TF05-18</strain>
    </source>
</reference>
<dbReference type="EMBL" id="WDAY01000017">
    <property type="protein sequence ID" value="KAB6561166.1"/>
    <property type="molecule type" value="Genomic_DNA"/>
</dbReference>
<evidence type="ECO:0000313" key="3">
    <source>
        <dbReference type="EMBL" id="KAB6664142.1"/>
    </source>
</evidence>
<proteinExistence type="predicted"/>
<evidence type="ECO:0000313" key="5">
    <source>
        <dbReference type="EMBL" id="KAB6701968.1"/>
    </source>
</evidence>
<evidence type="ECO:0000313" key="11">
    <source>
        <dbReference type="Proteomes" id="UP000460950"/>
    </source>
</evidence>
<evidence type="ECO:0000313" key="14">
    <source>
        <dbReference type="Proteomes" id="UP000470952"/>
    </source>
</evidence>
<name>A0A3E4TFW2_PHOVU</name>
<dbReference type="EMBL" id="WDAG01000001">
    <property type="protein sequence ID" value="KAB6664142.1"/>
    <property type="molecule type" value="Genomic_DNA"/>
</dbReference>